<dbReference type="AlphaFoldDB" id="A0A7J6HH22"/>
<reference evidence="2 3" key="1">
    <citation type="journal article" date="2020" name="bioRxiv">
        <title>Sequence and annotation of 42 cannabis genomes reveals extensive copy number variation in cannabinoid synthesis and pathogen resistance genes.</title>
        <authorList>
            <person name="Mckernan K.J."/>
            <person name="Helbert Y."/>
            <person name="Kane L.T."/>
            <person name="Ebling H."/>
            <person name="Zhang L."/>
            <person name="Liu B."/>
            <person name="Eaton Z."/>
            <person name="Mclaughlin S."/>
            <person name="Kingan S."/>
            <person name="Baybayan P."/>
            <person name="Concepcion G."/>
            <person name="Jordan M."/>
            <person name="Riva A."/>
            <person name="Barbazuk W."/>
            <person name="Harkins T."/>
        </authorList>
    </citation>
    <scope>NUCLEOTIDE SEQUENCE [LARGE SCALE GENOMIC DNA]</scope>
    <source>
        <strain evidence="3">cv. Jamaican Lion 4</strain>
        <tissue evidence="2">Leaf</tissue>
    </source>
</reference>
<sequence>MQDYCSSNSVDSSSCSRQSNLSNPNLSETLAETPSNIDRKAMSSHCSCHKRHKKHKLDIVVLEKTIAALTASSALKHPSQVEIHQKVALTEVPEVGKLTFVDQTGIFNSLMRTKLLFDIISFDENLSITVDLYLVVDFVEAFAMLTMSVVQC</sequence>
<keyword evidence="3" id="KW-1185">Reference proteome</keyword>
<evidence type="ECO:0000313" key="2">
    <source>
        <dbReference type="EMBL" id="KAF4394385.1"/>
    </source>
</evidence>
<name>A0A7J6HH22_CANSA</name>
<feature type="compositionally biased region" description="Low complexity" evidence="1">
    <location>
        <begin position="1"/>
        <end position="22"/>
    </location>
</feature>
<accession>A0A7J6HH22</accession>
<gene>
    <name evidence="2" type="ORF">G4B88_018535</name>
</gene>
<comment type="caution">
    <text evidence="2">The sequence shown here is derived from an EMBL/GenBank/DDBJ whole genome shotgun (WGS) entry which is preliminary data.</text>
</comment>
<dbReference type="EMBL" id="JAATIQ010000045">
    <property type="protein sequence ID" value="KAF4394385.1"/>
    <property type="molecule type" value="Genomic_DNA"/>
</dbReference>
<feature type="region of interest" description="Disordered" evidence="1">
    <location>
        <begin position="1"/>
        <end position="34"/>
    </location>
</feature>
<feature type="compositionally biased region" description="Polar residues" evidence="1">
    <location>
        <begin position="23"/>
        <end position="34"/>
    </location>
</feature>
<organism evidence="2 3">
    <name type="scientific">Cannabis sativa</name>
    <name type="common">Hemp</name>
    <name type="synonym">Marijuana</name>
    <dbReference type="NCBI Taxonomy" id="3483"/>
    <lineage>
        <taxon>Eukaryota</taxon>
        <taxon>Viridiplantae</taxon>
        <taxon>Streptophyta</taxon>
        <taxon>Embryophyta</taxon>
        <taxon>Tracheophyta</taxon>
        <taxon>Spermatophyta</taxon>
        <taxon>Magnoliopsida</taxon>
        <taxon>eudicotyledons</taxon>
        <taxon>Gunneridae</taxon>
        <taxon>Pentapetalae</taxon>
        <taxon>rosids</taxon>
        <taxon>fabids</taxon>
        <taxon>Rosales</taxon>
        <taxon>Cannabaceae</taxon>
        <taxon>Cannabis</taxon>
    </lineage>
</organism>
<dbReference type="Proteomes" id="UP000583929">
    <property type="component" value="Unassembled WGS sequence"/>
</dbReference>
<proteinExistence type="predicted"/>
<evidence type="ECO:0000313" key="3">
    <source>
        <dbReference type="Proteomes" id="UP000583929"/>
    </source>
</evidence>
<evidence type="ECO:0000256" key="1">
    <source>
        <dbReference type="SAM" id="MobiDB-lite"/>
    </source>
</evidence>
<protein>
    <submittedName>
        <fullName evidence="2">Uncharacterized protein</fullName>
    </submittedName>
</protein>